<dbReference type="Proteomes" id="UP000039865">
    <property type="component" value="Unassembled WGS sequence"/>
</dbReference>
<proteinExistence type="predicted"/>
<dbReference type="EMBL" id="CCKQ01005940">
    <property type="protein sequence ID" value="CDW77220.1"/>
    <property type="molecule type" value="Genomic_DNA"/>
</dbReference>
<evidence type="ECO:0000256" key="1">
    <source>
        <dbReference type="SAM" id="MobiDB-lite"/>
    </source>
</evidence>
<feature type="compositionally biased region" description="Gly residues" evidence="1">
    <location>
        <begin position="219"/>
        <end position="230"/>
    </location>
</feature>
<evidence type="ECO:0000313" key="2">
    <source>
        <dbReference type="EMBL" id="CDW77220.1"/>
    </source>
</evidence>
<gene>
    <name evidence="2" type="primary">Contig6078.g6505</name>
    <name evidence="2" type="ORF">STYLEM_6178</name>
</gene>
<organism evidence="2 3">
    <name type="scientific">Stylonychia lemnae</name>
    <name type="common">Ciliate</name>
    <dbReference type="NCBI Taxonomy" id="5949"/>
    <lineage>
        <taxon>Eukaryota</taxon>
        <taxon>Sar</taxon>
        <taxon>Alveolata</taxon>
        <taxon>Ciliophora</taxon>
        <taxon>Intramacronucleata</taxon>
        <taxon>Spirotrichea</taxon>
        <taxon>Stichotrichia</taxon>
        <taxon>Sporadotrichida</taxon>
        <taxon>Oxytrichidae</taxon>
        <taxon>Stylonychinae</taxon>
        <taxon>Stylonychia</taxon>
    </lineage>
</organism>
<feature type="region of interest" description="Disordered" evidence="1">
    <location>
        <begin position="208"/>
        <end position="230"/>
    </location>
</feature>
<keyword evidence="3" id="KW-1185">Reference proteome</keyword>
<dbReference type="AlphaFoldDB" id="A0A078A4M6"/>
<protein>
    <submittedName>
        <fullName evidence="2">Uncharacterized protein</fullName>
    </submittedName>
</protein>
<evidence type="ECO:0000313" key="3">
    <source>
        <dbReference type="Proteomes" id="UP000039865"/>
    </source>
</evidence>
<dbReference type="InParanoid" id="A0A078A4M6"/>
<name>A0A078A4M6_STYLE</name>
<sequence length="230" mass="26480">MLNHTFLRALRPVLFSAPQSQELASRKVYYETVKAHRTKYKSSAKEKRKAKKRAQIGGIPTPRDFGEDQPSFFTSPRTRLYVKLIQDYKNANRINRKPIPEEVKQELAKKSKEFFAYKHVERILLEKEANEFVISQYKAQQATIFLPDQLFEESFGDSGETRQLEMHEFMPAQLYLEQVLRIFPREYASRFRLSPAFEETLMKYEESKGGSAGTRAVGSGSGVQGGMPAL</sequence>
<accession>A0A078A4M6</accession>
<reference evidence="2 3" key="1">
    <citation type="submission" date="2014-06" db="EMBL/GenBank/DDBJ databases">
        <authorList>
            <person name="Swart Estienne"/>
        </authorList>
    </citation>
    <scope>NUCLEOTIDE SEQUENCE [LARGE SCALE GENOMIC DNA]</scope>
    <source>
        <strain evidence="2 3">130c</strain>
    </source>
</reference>